<keyword evidence="1" id="KW-0472">Membrane</keyword>
<comment type="caution">
    <text evidence="2">The sequence shown here is derived from an EMBL/GenBank/DDBJ whole genome shotgun (WGS) entry which is preliminary data.</text>
</comment>
<proteinExistence type="predicted"/>
<sequence length="186" mass="20765">MFGNKAQPKQVPKLITLAAETIKKTNPHLFFTLYKNKTLSHEIENKYVNPPVQELVKQHEQIYLTNVEERNENVKYCSSRIEADCCFKKCASLTMMALGGGIHLGIYFILRSSGVPYSTTLTYLATLPVTLCVTACFSPCAAILLAKGIAHCVTPDVPEETVDLNEIVTNMANLEEEKRQMAMTFS</sequence>
<evidence type="ECO:0000313" key="2">
    <source>
        <dbReference type="EMBL" id="KTD72700.1"/>
    </source>
</evidence>
<evidence type="ECO:0008006" key="4">
    <source>
        <dbReference type="Google" id="ProtNLM"/>
    </source>
</evidence>
<feature type="transmembrane region" description="Helical" evidence="1">
    <location>
        <begin position="122"/>
        <end position="146"/>
    </location>
</feature>
<reference evidence="2 3" key="1">
    <citation type="submission" date="2015-11" db="EMBL/GenBank/DDBJ databases">
        <title>Genomic analysis of 38 Legionella species identifies large and diverse effector repertoires.</title>
        <authorList>
            <person name="Burstein D."/>
            <person name="Amaro F."/>
            <person name="Zusman T."/>
            <person name="Lifshitz Z."/>
            <person name="Cohen O."/>
            <person name="Gilbert J.A."/>
            <person name="Pupko T."/>
            <person name="Shuman H.A."/>
            <person name="Segal G."/>
        </authorList>
    </citation>
    <scope>NUCLEOTIDE SEQUENCE [LARGE SCALE GENOMIC DNA]</scope>
    <source>
        <strain evidence="2 3">ATCC 49180</strain>
    </source>
</reference>
<keyword evidence="1" id="KW-0812">Transmembrane</keyword>
<dbReference type="RefSeq" id="WP_058519815.1">
    <property type="nucleotide sequence ID" value="NZ_CAAAIP010000001.1"/>
</dbReference>
<feature type="transmembrane region" description="Helical" evidence="1">
    <location>
        <begin position="90"/>
        <end position="110"/>
    </location>
</feature>
<evidence type="ECO:0000313" key="3">
    <source>
        <dbReference type="Proteomes" id="UP000054693"/>
    </source>
</evidence>
<dbReference type="Proteomes" id="UP000054693">
    <property type="component" value="Unassembled WGS sequence"/>
</dbReference>
<organism evidence="2 3">
    <name type="scientific">Legionella tucsonensis</name>
    <dbReference type="NCBI Taxonomy" id="40335"/>
    <lineage>
        <taxon>Bacteria</taxon>
        <taxon>Pseudomonadati</taxon>
        <taxon>Pseudomonadota</taxon>
        <taxon>Gammaproteobacteria</taxon>
        <taxon>Legionellales</taxon>
        <taxon>Legionellaceae</taxon>
        <taxon>Legionella</taxon>
    </lineage>
</organism>
<dbReference type="AlphaFoldDB" id="A0A0W0ZU55"/>
<dbReference type="OrthoDB" id="5650612at2"/>
<dbReference type="EMBL" id="LNZA01000001">
    <property type="protein sequence ID" value="KTD72700.1"/>
    <property type="molecule type" value="Genomic_DNA"/>
</dbReference>
<evidence type="ECO:0000256" key="1">
    <source>
        <dbReference type="SAM" id="Phobius"/>
    </source>
</evidence>
<keyword evidence="3" id="KW-1185">Reference proteome</keyword>
<gene>
    <name evidence="2" type="ORF">Ltuc_0547</name>
</gene>
<accession>A0A0W0ZU55</accession>
<keyword evidence="1" id="KW-1133">Transmembrane helix</keyword>
<protein>
    <recommendedName>
        <fullName evidence="4">Transmembrane protein</fullName>
    </recommendedName>
</protein>
<dbReference type="PATRIC" id="fig|40335.7.peg.569"/>
<name>A0A0W0ZU55_9GAMM</name>